<evidence type="ECO:0000256" key="2">
    <source>
        <dbReference type="ARBA" id="ARBA00023235"/>
    </source>
</evidence>
<dbReference type="GO" id="GO:0000489">
    <property type="term" value="P:maturation of SSU-rRNA from tetracistronic rRNA transcript (SSU-rRNA, LSU-rRNA, 4.5S-rRNA, 5S-rRNA)"/>
    <property type="evidence" value="ECO:0007669"/>
    <property type="project" value="TreeGrafter"/>
</dbReference>
<sequence length="394" mass="43466">MAAAGFFALSPPSVFSKPSFLLNPLRRLPSLSISASNSSSSPTEFKISFADSTTKTLVPSPPPPNPSASPIPLVIPWIVRDENGNFKLQSTPPAGFLHAMSDSKPSSTKNSREKKKKDPTSAPKHSKAARRFYNQNVKEPQRLSKVLAAAGVASRRSSEELIFEGKVTVNGSVCTSPQTRVDLSRDSIYVNGNRLSKRLPPKLYFALNKPKGYICSNGEEKKSVVSLFDDYWKNWSKTYHGLPKPRLFTVGRLDVATTGLIIVTNDGDFAQQVSHPSSKFTKEYIACIEGTVHRRHLISISEGTKVEGVHCVPDYVELLAAQLDAPRPRLRIVVHEGRNHEVRELIKNAGLELHSLKRVRIGGFRLPSNLGLGKYMELKEADLKLLSGQTKENT</sequence>
<evidence type="ECO:0000256" key="3">
    <source>
        <dbReference type="PROSITE-ProRule" id="PRU00182"/>
    </source>
</evidence>
<dbReference type="FunFam" id="3.10.290.10:FF:000003">
    <property type="entry name" value="Pseudouridine synthase"/>
    <property type="match status" value="1"/>
</dbReference>
<accession>A0AAP0BCD0</accession>
<dbReference type="PANTHER" id="PTHR47683:SF2">
    <property type="entry name" value="RNA-BINDING S4 DOMAIN-CONTAINING PROTEIN"/>
    <property type="match status" value="1"/>
</dbReference>
<dbReference type="InterPro" id="IPR018496">
    <property type="entry name" value="PsdUridine_synth_RsuA/RluB_CS"/>
</dbReference>
<dbReference type="SMART" id="SM00363">
    <property type="entry name" value="S4"/>
    <property type="match status" value="1"/>
</dbReference>
<dbReference type="InterPro" id="IPR042092">
    <property type="entry name" value="PsdUridine_s_RsuA/RluB/E/F_cat"/>
</dbReference>
<keyword evidence="2" id="KW-0413">Isomerase</keyword>
<dbReference type="SUPFAM" id="SSF55174">
    <property type="entry name" value="Alpha-L RNA-binding motif"/>
    <property type="match status" value="1"/>
</dbReference>
<evidence type="ECO:0000259" key="5">
    <source>
        <dbReference type="SMART" id="SM00363"/>
    </source>
</evidence>
<dbReference type="InterPro" id="IPR050343">
    <property type="entry name" value="RsuA_PseudoU_synthase"/>
</dbReference>
<dbReference type="InterPro" id="IPR006145">
    <property type="entry name" value="PsdUridine_synth_RsuA/RluA"/>
</dbReference>
<dbReference type="GO" id="GO:0009507">
    <property type="term" value="C:chloroplast"/>
    <property type="evidence" value="ECO:0007669"/>
    <property type="project" value="TreeGrafter"/>
</dbReference>
<dbReference type="InterPro" id="IPR020103">
    <property type="entry name" value="PsdUridine_synth_cat_dom_sf"/>
</dbReference>
<dbReference type="Pfam" id="PF00849">
    <property type="entry name" value="PseudoU_synth_2"/>
    <property type="match status" value="1"/>
</dbReference>
<dbReference type="FunFam" id="3.30.70.1560:FF:000004">
    <property type="entry name" value="Ribosomal large subunit pseudouridine synthase B"/>
    <property type="match status" value="1"/>
</dbReference>
<dbReference type="Gene3D" id="3.30.70.580">
    <property type="entry name" value="Pseudouridine synthase I, catalytic domain, N-terminal subdomain"/>
    <property type="match status" value="1"/>
</dbReference>
<dbReference type="InterPro" id="IPR020094">
    <property type="entry name" value="TruA/RsuA/RluB/E/F_N"/>
</dbReference>
<keyword evidence="3" id="KW-0694">RNA-binding</keyword>
<comment type="similarity">
    <text evidence="1">Belongs to the pseudouridine synthase RsuA family.</text>
</comment>
<organism evidence="6 7">
    <name type="scientific">Platanthera zijinensis</name>
    <dbReference type="NCBI Taxonomy" id="2320716"/>
    <lineage>
        <taxon>Eukaryota</taxon>
        <taxon>Viridiplantae</taxon>
        <taxon>Streptophyta</taxon>
        <taxon>Embryophyta</taxon>
        <taxon>Tracheophyta</taxon>
        <taxon>Spermatophyta</taxon>
        <taxon>Magnoliopsida</taxon>
        <taxon>Liliopsida</taxon>
        <taxon>Asparagales</taxon>
        <taxon>Orchidaceae</taxon>
        <taxon>Orchidoideae</taxon>
        <taxon>Orchideae</taxon>
        <taxon>Orchidinae</taxon>
        <taxon>Platanthera</taxon>
    </lineage>
</organism>
<dbReference type="InterPro" id="IPR036986">
    <property type="entry name" value="S4_RNA-bd_sf"/>
</dbReference>
<dbReference type="Pfam" id="PF01479">
    <property type="entry name" value="S4"/>
    <property type="match status" value="1"/>
</dbReference>
<proteinExistence type="inferred from homology"/>
<dbReference type="GO" id="GO:0003723">
    <property type="term" value="F:RNA binding"/>
    <property type="evidence" value="ECO:0007669"/>
    <property type="project" value="UniProtKB-KW"/>
</dbReference>
<keyword evidence="7" id="KW-1185">Reference proteome</keyword>
<dbReference type="Proteomes" id="UP001418222">
    <property type="component" value="Unassembled WGS sequence"/>
</dbReference>
<dbReference type="Gene3D" id="3.30.70.1560">
    <property type="entry name" value="Alpha-L RNA-binding motif"/>
    <property type="match status" value="1"/>
</dbReference>
<dbReference type="CDD" id="cd00165">
    <property type="entry name" value="S4"/>
    <property type="match status" value="1"/>
</dbReference>
<dbReference type="GO" id="GO:0032544">
    <property type="term" value="P:plastid translation"/>
    <property type="evidence" value="ECO:0007669"/>
    <property type="project" value="TreeGrafter"/>
</dbReference>
<dbReference type="PROSITE" id="PS50889">
    <property type="entry name" value="S4"/>
    <property type="match status" value="1"/>
</dbReference>
<name>A0AAP0BCD0_9ASPA</name>
<gene>
    <name evidence="6" type="ORF">KSP39_PZI013050</name>
</gene>
<dbReference type="InterPro" id="IPR002942">
    <property type="entry name" value="S4_RNA-bd"/>
</dbReference>
<dbReference type="GO" id="GO:0000488">
    <property type="term" value="P:maturation of LSU-rRNA from tetracistronic rRNA transcript (SSU-rRNA, LSU-rRNA, 4.5S-rRNA, 5S-rRNA)"/>
    <property type="evidence" value="ECO:0007669"/>
    <property type="project" value="TreeGrafter"/>
</dbReference>
<dbReference type="GO" id="GO:0001522">
    <property type="term" value="P:pseudouridine synthesis"/>
    <property type="evidence" value="ECO:0007669"/>
    <property type="project" value="InterPro"/>
</dbReference>
<dbReference type="PROSITE" id="PS01149">
    <property type="entry name" value="PSI_RSU"/>
    <property type="match status" value="1"/>
</dbReference>
<dbReference type="EMBL" id="JBBWWQ010000011">
    <property type="protein sequence ID" value="KAK8935548.1"/>
    <property type="molecule type" value="Genomic_DNA"/>
</dbReference>
<feature type="region of interest" description="Disordered" evidence="4">
    <location>
        <begin position="89"/>
        <end position="129"/>
    </location>
</feature>
<dbReference type="FunFam" id="3.30.70.580:FF:000013">
    <property type="entry name" value="Ribosomal large subunit pseudouridine synthase B"/>
    <property type="match status" value="1"/>
</dbReference>
<dbReference type="Gene3D" id="3.10.290.10">
    <property type="entry name" value="RNA-binding S4 domain"/>
    <property type="match status" value="1"/>
</dbReference>
<evidence type="ECO:0000256" key="4">
    <source>
        <dbReference type="SAM" id="MobiDB-lite"/>
    </source>
</evidence>
<comment type="caution">
    <text evidence="6">The sequence shown here is derived from an EMBL/GenBank/DDBJ whole genome shotgun (WGS) entry which is preliminary data.</text>
</comment>
<reference evidence="6 7" key="1">
    <citation type="journal article" date="2022" name="Nat. Plants">
        <title>Genomes of leafy and leafless Platanthera orchids illuminate the evolution of mycoheterotrophy.</title>
        <authorList>
            <person name="Li M.H."/>
            <person name="Liu K.W."/>
            <person name="Li Z."/>
            <person name="Lu H.C."/>
            <person name="Ye Q.L."/>
            <person name="Zhang D."/>
            <person name="Wang J.Y."/>
            <person name="Li Y.F."/>
            <person name="Zhong Z.M."/>
            <person name="Liu X."/>
            <person name="Yu X."/>
            <person name="Liu D.K."/>
            <person name="Tu X.D."/>
            <person name="Liu B."/>
            <person name="Hao Y."/>
            <person name="Liao X.Y."/>
            <person name="Jiang Y.T."/>
            <person name="Sun W.H."/>
            <person name="Chen J."/>
            <person name="Chen Y.Q."/>
            <person name="Ai Y."/>
            <person name="Zhai J.W."/>
            <person name="Wu S.S."/>
            <person name="Zhou Z."/>
            <person name="Hsiao Y.Y."/>
            <person name="Wu W.L."/>
            <person name="Chen Y.Y."/>
            <person name="Lin Y.F."/>
            <person name="Hsu J.L."/>
            <person name="Li C.Y."/>
            <person name="Wang Z.W."/>
            <person name="Zhao X."/>
            <person name="Zhong W.Y."/>
            <person name="Ma X.K."/>
            <person name="Ma L."/>
            <person name="Huang J."/>
            <person name="Chen G.Z."/>
            <person name="Huang M.Z."/>
            <person name="Huang L."/>
            <person name="Peng D.H."/>
            <person name="Luo Y.B."/>
            <person name="Zou S.Q."/>
            <person name="Chen S.P."/>
            <person name="Lan S."/>
            <person name="Tsai W.C."/>
            <person name="Van de Peer Y."/>
            <person name="Liu Z.J."/>
        </authorList>
    </citation>
    <scope>NUCLEOTIDE SEQUENCE [LARGE SCALE GENOMIC DNA]</scope>
    <source>
        <strain evidence="6">Lor287</strain>
    </source>
</reference>
<evidence type="ECO:0000256" key="1">
    <source>
        <dbReference type="ARBA" id="ARBA00008348"/>
    </source>
</evidence>
<dbReference type="PANTHER" id="PTHR47683">
    <property type="entry name" value="PSEUDOURIDINE SYNTHASE FAMILY PROTEIN-RELATED"/>
    <property type="match status" value="1"/>
</dbReference>
<dbReference type="AlphaFoldDB" id="A0AAP0BCD0"/>
<evidence type="ECO:0000313" key="6">
    <source>
        <dbReference type="EMBL" id="KAK8935548.1"/>
    </source>
</evidence>
<feature type="domain" description="RNA-binding S4" evidence="5">
    <location>
        <begin position="141"/>
        <end position="205"/>
    </location>
</feature>
<dbReference type="GO" id="GO:0009982">
    <property type="term" value="F:pseudouridine synthase activity"/>
    <property type="evidence" value="ECO:0007669"/>
    <property type="project" value="InterPro"/>
</dbReference>
<protein>
    <recommendedName>
        <fullName evidence="5">RNA-binding S4 domain-containing protein</fullName>
    </recommendedName>
</protein>
<evidence type="ECO:0000313" key="7">
    <source>
        <dbReference type="Proteomes" id="UP001418222"/>
    </source>
</evidence>
<dbReference type="SUPFAM" id="SSF55120">
    <property type="entry name" value="Pseudouridine synthase"/>
    <property type="match status" value="1"/>
</dbReference>